<evidence type="ECO:0000313" key="1">
    <source>
        <dbReference type="EMBL" id="CAD8043157.1"/>
    </source>
</evidence>
<protein>
    <submittedName>
        <fullName evidence="1">Uncharacterized protein</fullName>
    </submittedName>
</protein>
<name>A0A8S1JNG3_PARPR</name>
<dbReference type="EMBL" id="CAJJDM010000001">
    <property type="protein sequence ID" value="CAD8043157.1"/>
    <property type="molecule type" value="Genomic_DNA"/>
</dbReference>
<evidence type="ECO:0000313" key="2">
    <source>
        <dbReference type="Proteomes" id="UP000688137"/>
    </source>
</evidence>
<reference evidence="1" key="1">
    <citation type="submission" date="2021-01" db="EMBL/GenBank/DDBJ databases">
        <authorList>
            <consortium name="Genoscope - CEA"/>
            <person name="William W."/>
        </authorList>
    </citation>
    <scope>NUCLEOTIDE SEQUENCE</scope>
</reference>
<accession>A0A8S1JNG3</accession>
<dbReference type="Proteomes" id="UP000688137">
    <property type="component" value="Unassembled WGS sequence"/>
</dbReference>
<sequence>MINNILFKFSSFNSLYGQASTVSFKLLNRSNKVTLQTHWEDNCEYYSQPEQAFYLKIKKIKVKFQTLKNEIIKQKQIFLNIIIIMKQLMEIYSIYQLWQFFILKDKSEICRVKAKNLEINSALEENYRLKIMFLLKNYLFQKQQIYIKKMENVKFMQVMYKLYKKIYPIMQKFQFLENIAQNNHFYIQSSANSFNTGKFSGRLKCNIKTESFFIKSLSGLFDINYSKNVQLGIKNQQNQGFIEADNIILNIYDKLKFNIFNYGKSIYQFNESYYKIYIECDKLEFRLINNPFGML</sequence>
<dbReference type="AlphaFoldDB" id="A0A8S1JNG3"/>
<comment type="caution">
    <text evidence="1">The sequence shown here is derived from an EMBL/GenBank/DDBJ whole genome shotgun (WGS) entry which is preliminary data.</text>
</comment>
<organism evidence="1 2">
    <name type="scientific">Paramecium primaurelia</name>
    <dbReference type="NCBI Taxonomy" id="5886"/>
    <lineage>
        <taxon>Eukaryota</taxon>
        <taxon>Sar</taxon>
        <taxon>Alveolata</taxon>
        <taxon>Ciliophora</taxon>
        <taxon>Intramacronucleata</taxon>
        <taxon>Oligohymenophorea</taxon>
        <taxon>Peniculida</taxon>
        <taxon>Parameciidae</taxon>
        <taxon>Paramecium</taxon>
    </lineage>
</organism>
<proteinExistence type="predicted"/>
<gene>
    <name evidence="1" type="ORF">PPRIM_AZ9-3.1.T0040380</name>
</gene>
<keyword evidence="2" id="KW-1185">Reference proteome</keyword>